<dbReference type="GO" id="GO:0006355">
    <property type="term" value="P:regulation of DNA-templated transcription"/>
    <property type="evidence" value="ECO:0007669"/>
    <property type="project" value="InterPro"/>
</dbReference>
<dbReference type="PANTHER" id="PTHR31744">
    <property type="entry name" value="PROTEIN CUP-SHAPED COTYLEDON 2-RELATED"/>
    <property type="match status" value="1"/>
</dbReference>
<feature type="region of interest" description="Disordered" evidence="5">
    <location>
        <begin position="238"/>
        <end position="257"/>
    </location>
</feature>
<keyword evidence="9" id="KW-1185">Reference proteome</keyword>
<feature type="region of interest" description="Disordered" evidence="5">
    <location>
        <begin position="206"/>
        <end position="230"/>
    </location>
</feature>
<evidence type="ECO:0000256" key="2">
    <source>
        <dbReference type="ARBA" id="ARBA00023125"/>
    </source>
</evidence>
<keyword evidence="3" id="KW-0804">Transcription</keyword>
<dbReference type="PaxDb" id="3708-A0A078J8D9"/>
<evidence type="ECO:0000256" key="1">
    <source>
        <dbReference type="ARBA" id="ARBA00023015"/>
    </source>
</evidence>
<evidence type="ECO:0000259" key="6">
    <source>
        <dbReference type="PROSITE" id="PS51005"/>
    </source>
</evidence>
<dbReference type="Proteomes" id="UP000028999">
    <property type="component" value="Unassembled WGS sequence"/>
</dbReference>
<evidence type="ECO:0000256" key="4">
    <source>
        <dbReference type="ARBA" id="ARBA00023242"/>
    </source>
</evidence>
<dbReference type="InterPro" id="IPR003441">
    <property type="entry name" value="NAC-dom"/>
</dbReference>
<proteinExistence type="predicted"/>
<keyword evidence="2" id="KW-0238">DNA-binding</keyword>
<sequence length="292" mass="33402">MADNDDAWAVMKPIAPGFRFHPTDEELITYYLKRKVQGKPMRFDAIREVNVYKHEPSDLGELSRLKTKDQEWYFFCPLEKRQNSSTVINRATKKGYWKKTGEDKQIKRGGDDKLIGVVKTLVFHRGRSPKGNRTNWVIYEYRLVLKKLEIDSYVLCRVIRKEHAGPSTACIYAPFSEQDWDDDGGINEKSQQGKNLIELNEHVREFDIDEDPTTVDQDGNNSEPLTKGCLPRKRQLDSFGSYNNSSQTTQDAVSSVAATLEENEAEPFATMGQVDALRAENEELKKTNSNKG</sequence>
<evidence type="ECO:0000256" key="3">
    <source>
        <dbReference type="ARBA" id="ARBA00023163"/>
    </source>
</evidence>
<dbReference type="EMBL" id="LK034023">
    <property type="protein sequence ID" value="CDY61662.1"/>
    <property type="molecule type" value="Genomic_DNA"/>
</dbReference>
<dbReference type="PANTHER" id="PTHR31744:SF210">
    <property type="entry name" value="NAC DOMAIN-CONTAINING PROTEIN 86-LIKE"/>
    <property type="match status" value="1"/>
</dbReference>
<keyword evidence="4" id="KW-0539">Nucleus</keyword>
<gene>
    <name evidence="8" type="primary">BnaCnng38230D</name>
    <name evidence="7" type="ORF">DARMORV10_C09P65640.1</name>
    <name evidence="8" type="ORF">GSBRNA2T00034156001</name>
</gene>
<keyword evidence="1" id="KW-0805">Transcription regulation</keyword>
<dbReference type="EMBL" id="HG994373">
    <property type="protein sequence ID" value="CAF1787167.1"/>
    <property type="molecule type" value="Genomic_DNA"/>
</dbReference>
<evidence type="ECO:0000313" key="8">
    <source>
        <dbReference type="EMBL" id="CDY61662.1"/>
    </source>
</evidence>
<dbReference type="InterPro" id="IPR036093">
    <property type="entry name" value="NAC_dom_sf"/>
</dbReference>
<dbReference type="Proteomes" id="UP001295469">
    <property type="component" value="Chromosome C09"/>
</dbReference>
<dbReference type="SUPFAM" id="SSF101941">
    <property type="entry name" value="NAC domain"/>
    <property type="match status" value="1"/>
</dbReference>
<name>A0A078J8D9_BRANA</name>
<feature type="compositionally biased region" description="Polar residues" evidence="5">
    <location>
        <begin position="214"/>
        <end position="224"/>
    </location>
</feature>
<dbReference type="SMR" id="A0A078J8D9"/>
<reference evidence="8" key="2">
    <citation type="submission" date="2014-06" db="EMBL/GenBank/DDBJ databases">
        <authorList>
            <person name="Genoscope - CEA"/>
        </authorList>
    </citation>
    <scope>NUCLEOTIDE SEQUENCE</scope>
</reference>
<reference evidence="7" key="3">
    <citation type="submission" date="2021-01" db="EMBL/GenBank/DDBJ databases">
        <authorList>
            <consortium name="Genoscope - CEA"/>
            <person name="William W."/>
        </authorList>
    </citation>
    <scope>NUCLEOTIDE SEQUENCE</scope>
</reference>
<evidence type="ECO:0000313" key="7">
    <source>
        <dbReference type="EMBL" id="CAF1787167.1"/>
    </source>
</evidence>
<dbReference type="Pfam" id="PF02365">
    <property type="entry name" value="NAM"/>
    <property type="match status" value="1"/>
</dbReference>
<evidence type="ECO:0000256" key="5">
    <source>
        <dbReference type="SAM" id="MobiDB-lite"/>
    </source>
</evidence>
<dbReference type="Gramene" id="CDY61662">
    <property type="protein sequence ID" value="CDY61662"/>
    <property type="gene ID" value="GSBRNA2T00034156001"/>
</dbReference>
<dbReference type="Gene3D" id="2.170.150.80">
    <property type="entry name" value="NAC domain"/>
    <property type="match status" value="1"/>
</dbReference>
<feature type="domain" description="NAC" evidence="6">
    <location>
        <begin position="14"/>
        <end position="161"/>
    </location>
</feature>
<evidence type="ECO:0000313" key="9">
    <source>
        <dbReference type="Proteomes" id="UP000028999"/>
    </source>
</evidence>
<protein>
    <submittedName>
        <fullName evidence="7">(rape) hypothetical protein</fullName>
    </submittedName>
    <submittedName>
        <fullName evidence="8">BnaCnng38230D protein</fullName>
    </submittedName>
</protein>
<organism evidence="8 9">
    <name type="scientific">Brassica napus</name>
    <name type="common">Rape</name>
    <dbReference type="NCBI Taxonomy" id="3708"/>
    <lineage>
        <taxon>Eukaryota</taxon>
        <taxon>Viridiplantae</taxon>
        <taxon>Streptophyta</taxon>
        <taxon>Embryophyta</taxon>
        <taxon>Tracheophyta</taxon>
        <taxon>Spermatophyta</taxon>
        <taxon>Magnoliopsida</taxon>
        <taxon>eudicotyledons</taxon>
        <taxon>Gunneridae</taxon>
        <taxon>Pentapetalae</taxon>
        <taxon>rosids</taxon>
        <taxon>malvids</taxon>
        <taxon>Brassicales</taxon>
        <taxon>Brassicaceae</taxon>
        <taxon>Brassiceae</taxon>
        <taxon>Brassica</taxon>
    </lineage>
</organism>
<dbReference type="GO" id="GO:0003677">
    <property type="term" value="F:DNA binding"/>
    <property type="evidence" value="ECO:0007669"/>
    <property type="project" value="UniProtKB-KW"/>
</dbReference>
<dbReference type="PROSITE" id="PS51005">
    <property type="entry name" value="NAC"/>
    <property type="match status" value="1"/>
</dbReference>
<reference evidence="8 9" key="1">
    <citation type="journal article" date="2014" name="Science">
        <title>Plant genetics. Early allopolyploid evolution in the post-Neolithic Brassica napus oilseed genome.</title>
        <authorList>
            <person name="Chalhoub B."/>
            <person name="Denoeud F."/>
            <person name="Liu S."/>
            <person name="Parkin I.A."/>
            <person name="Tang H."/>
            <person name="Wang X."/>
            <person name="Chiquet J."/>
            <person name="Belcram H."/>
            <person name="Tong C."/>
            <person name="Samans B."/>
            <person name="Correa M."/>
            <person name="Da Silva C."/>
            <person name="Just J."/>
            <person name="Falentin C."/>
            <person name="Koh C.S."/>
            <person name="Le Clainche I."/>
            <person name="Bernard M."/>
            <person name="Bento P."/>
            <person name="Noel B."/>
            <person name="Labadie K."/>
            <person name="Alberti A."/>
            <person name="Charles M."/>
            <person name="Arnaud D."/>
            <person name="Guo H."/>
            <person name="Daviaud C."/>
            <person name="Alamery S."/>
            <person name="Jabbari K."/>
            <person name="Zhao M."/>
            <person name="Edger P.P."/>
            <person name="Chelaifa H."/>
            <person name="Tack D."/>
            <person name="Lassalle G."/>
            <person name="Mestiri I."/>
            <person name="Schnel N."/>
            <person name="Le Paslier M.C."/>
            <person name="Fan G."/>
            <person name="Renault V."/>
            <person name="Bayer P.E."/>
            <person name="Golicz A.A."/>
            <person name="Manoli S."/>
            <person name="Lee T.H."/>
            <person name="Thi V.H."/>
            <person name="Chalabi S."/>
            <person name="Hu Q."/>
            <person name="Fan C."/>
            <person name="Tollenaere R."/>
            <person name="Lu Y."/>
            <person name="Battail C."/>
            <person name="Shen J."/>
            <person name="Sidebottom C.H."/>
            <person name="Wang X."/>
            <person name="Canaguier A."/>
            <person name="Chauveau A."/>
            <person name="Berard A."/>
            <person name="Deniot G."/>
            <person name="Guan M."/>
            <person name="Liu Z."/>
            <person name="Sun F."/>
            <person name="Lim Y.P."/>
            <person name="Lyons E."/>
            <person name="Town C.D."/>
            <person name="Bancroft I."/>
            <person name="Wang X."/>
            <person name="Meng J."/>
            <person name="Ma J."/>
            <person name="Pires J.C."/>
            <person name="King G.J."/>
            <person name="Brunel D."/>
            <person name="Delourme R."/>
            <person name="Renard M."/>
            <person name="Aury J.M."/>
            <person name="Adams K.L."/>
            <person name="Batley J."/>
            <person name="Snowdon R.J."/>
            <person name="Tost J."/>
            <person name="Edwards D."/>
            <person name="Zhou Y."/>
            <person name="Hua W."/>
            <person name="Sharpe A.G."/>
            <person name="Paterson A.H."/>
            <person name="Guan C."/>
            <person name="Wincker P."/>
        </authorList>
    </citation>
    <scope>NUCLEOTIDE SEQUENCE [LARGE SCALE GENOMIC DNA]</scope>
    <source>
        <strain evidence="9">cv. Darmor-bzh</strain>
    </source>
</reference>
<dbReference type="AlphaFoldDB" id="A0A078J8D9"/>
<accession>A0A078J8D9</accession>
<dbReference type="STRING" id="3708.A0A078J8D9"/>